<dbReference type="RefSeq" id="WP_042532019.1">
    <property type="nucleotide sequence ID" value="NZ_CDGG01000001.1"/>
</dbReference>
<feature type="domain" description="VOC" evidence="1">
    <location>
        <begin position="12"/>
        <end position="132"/>
    </location>
</feature>
<dbReference type="Gene3D" id="3.10.180.10">
    <property type="entry name" value="2,3-Dihydroxybiphenyl 1,2-Dioxygenase, domain 1"/>
    <property type="match status" value="2"/>
</dbReference>
<feature type="domain" description="VOC" evidence="1">
    <location>
        <begin position="173"/>
        <end position="285"/>
    </location>
</feature>
<name>A0A0A1MRL1_9BACI</name>
<keyword evidence="3" id="KW-1185">Reference proteome</keyword>
<dbReference type="InterPro" id="IPR004360">
    <property type="entry name" value="Glyas_Fos-R_dOase_dom"/>
</dbReference>
<dbReference type="PANTHER" id="PTHR43279">
    <property type="entry name" value="CATECHOL-2,3-DIOXYGENASE"/>
    <property type="match status" value="1"/>
</dbReference>
<organism evidence="2 3">
    <name type="scientific">Oceanobacillus oncorhynchi</name>
    <dbReference type="NCBI Taxonomy" id="545501"/>
    <lineage>
        <taxon>Bacteria</taxon>
        <taxon>Bacillati</taxon>
        <taxon>Bacillota</taxon>
        <taxon>Bacilli</taxon>
        <taxon>Bacillales</taxon>
        <taxon>Bacillaceae</taxon>
        <taxon>Oceanobacillus</taxon>
    </lineage>
</organism>
<evidence type="ECO:0000313" key="2">
    <source>
        <dbReference type="EMBL" id="CEI82294.1"/>
    </source>
</evidence>
<dbReference type="PROSITE" id="PS51819">
    <property type="entry name" value="VOC"/>
    <property type="match status" value="2"/>
</dbReference>
<accession>A0A0A1MRL1</accession>
<dbReference type="EMBL" id="CDGG01000001">
    <property type="protein sequence ID" value="CEI82294.1"/>
    <property type="molecule type" value="Genomic_DNA"/>
</dbReference>
<keyword evidence="2" id="KW-0560">Oxidoreductase</keyword>
<dbReference type="InterPro" id="IPR037523">
    <property type="entry name" value="VOC_core"/>
</dbReference>
<evidence type="ECO:0000259" key="1">
    <source>
        <dbReference type="PROSITE" id="PS51819"/>
    </source>
</evidence>
<dbReference type="OrthoDB" id="9792626at2"/>
<dbReference type="CDD" id="cd16359">
    <property type="entry name" value="VOC_BsCatE_like_C"/>
    <property type="match status" value="1"/>
</dbReference>
<gene>
    <name evidence="2" type="primary">catE</name>
    <name evidence="2" type="ORF">BN997_02155</name>
</gene>
<dbReference type="AlphaFoldDB" id="A0A0A1MRL1"/>
<keyword evidence="2" id="KW-0223">Dioxygenase</keyword>
<dbReference type="Proteomes" id="UP000040453">
    <property type="component" value="Unassembled WGS sequence"/>
</dbReference>
<dbReference type="Pfam" id="PF00903">
    <property type="entry name" value="Glyoxalase"/>
    <property type="match status" value="2"/>
</dbReference>
<proteinExistence type="predicted"/>
<sequence>MENNFFESPTMHVSDITIQVANLQRSLDFYHTFLGFQVMEETENQAILSADGKKALIILEQPEGVLPKQGKTTGLYHFAILLPQRADLAAFLKHLLQAGKAYSLQLGAADHIVSEALYFSDPDGNGIEVARDRLSKSWKWIDESVQMSTDPLDADGLLAEAAGDWQGMPVETRIGHVHLHVNDLPAAKEFYIKGIGFQEVTGFPGASFLSDNGYHHHIAINTWNGEGAPIPDLQVVGMQFFTITYPNKEEIDKVVQRLAALGYPADEGMVKDPAGNHIFLTAAAK</sequence>
<dbReference type="STRING" id="545501.BN997_02155"/>
<evidence type="ECO:0000313" key="3">
    <source>
        <dbReference type="Proteomes" id="UP000040453"/>
    </source>
</evidence>
<dbReference type="InterPro" id="IPR029068">
    <property type="entry name" value="Glyas_Bleomycin-R_OHBP_Dase"/>
</dbReference>
<protein>
    <submittedName>
        <fullName evidence="2">Catechol-2,3-dioxygenase</fullName>
    </submittedName>
</protein>
<dbReference type="GO" id="GO:0051213">
    <property type="term" value="F:dioxygenase activity"/>
    <property type="evidence" value="ECO:0007669"/>
    <property type="project" value="UniProtKB-KW"/>
</dbReference>
<dbReference type="SUPFAM" id="SSF54593">
    <property type="entry name" value="Glyoxalase/Bleomycin resistance protein/Dihydroxybiphenyl dioxygenase"/>
    <property type="match status" value="2"/>
</dbReference>
<reference evidence="2 3" key="1">
    <citation type="submission" date="2014-11" db="EMBL/GenBank/DDBJ databases">
        <authorList>
            <person name="Urmite Genomes Urmite Genomes"/>
        </authorList>
    </citation>
    <scope>NUCLEOTIDE SEQUENCE [LARGE SCALE GENOMIC DNA]</scope>
    <source>
        <strain evidence="2 3">Oc5</strain>
    </source>
</reference>
<dbReference type="PANTHER" id="PTHR43279:SF1">
    <property type="entry name" value="CATECHOL-2,3-DIOXYGENASE"/>
    <property type="match status" value="1"/>
</dbReference>